<dbReference type="EMBL" id="MGEQ01000001">
    <property type="protein sequence ID" value="OGL88105.1"/>
    <property type="molecule type" value="Genomic_DNA"/>
</dbReference>
<evidence type="ECO:0000256" key="2">
    <source>
        <dbReference type="SAM" id="MobiDB-lite"/>
    </source>
</evidence>
<dbReference type="InterPro" id="IPR036165">
    <property type="entry name" value="YefM-like_sf"/>
</dbReference>
<organism evidence="3 4">
    <name type="scientific">Candidatus Uhrbacteria bacterium RIFCSPLOWO2_02_FULL_48_18</name>
    <dbReference type="NCBI Taxonomy" id="1802408"/>
    <lineage>
        <taxon>Bacteria</taxon>
        <taxon>Candidatus Uhriibacteriota</taxon>
    </lineage>
</organism>
<proteinExistence type="inferred from homology"/>
<comment type="caution">
    <text evidence="3">The sequence shown here is derived from an EMBL/GenBank/DDBJ whole genome shotgun (WGS) entry which is preliminary data.</text>
</comment>
<sequence>MKDQLKRILNLVRKTGDTMIVTDPDGEDVYVVMGLDRYEDLRNETGFDEEMAEDEWNRFEEEQKRLGDWDANSDFLSKNEEPEESVVENTPDIWNTMKPAGEVGETWDLAQLSEEEAVNLEEQYKKYTQEFVMGSVPESILETKIEEIPPKLAENEEDFGEEQFYLEPIE</sequence>
<accession>A0A1F7VCC9</accession>
<feature type="region of interest" description="Disordered" evidence="2">
    <location>
        <begin position="69"/>
        <end position="99"/>
    </location>
</feature>
<protein>
    <recommendedName>
        <fullName evidence="5">Antitoxin</fullName>
    </recommendedName>
</protein>
<dbReference type="Proteomes" id="UP000176593">
    <property type="component" value="Unassembled WGS sequence"/>
</dbReference>
<evidence type="ECO:0000313" key="4">
    <source>
        <dbReference type="Proteomes" id="UP000176593"/>
    </source>
</evidence>
<comment type="similarity">
    <text evidence="1">Belongs to the phD/YefM antitoxin family.</text>
</comment>
<evidence type="ECO:0008006" key="5">
    <source>
        <dbReference type="Google" id="ProtNLM"/>
    </source>
</evidence>
<name>A0A1F7VCC9_9BACT</name>
<evidence type="ECO:0000256" key="1">
    <source>
        <dbReference type="ARBA" id="ARBA00009981"/>
    </source>
</evidence>
<evidence type="ECO:0000313" key="3">
    <source>
        <dbReference type="EMBL" id="OGL88105.1"/>
    </source>
</evidence>
<gene>
    <name evidence="3" type="ORF">A3I41_00020</name>
</gene>
<dbReference type="SUPFAM" id="SSF143120">
    <property type="entry name" value="YefM-like"/>
    <property type="match status" value="1"/>
</dbReference>
<dbReference type="AlphaFoldDB" id="A0A1F7VCC9"/>
<reference evidence="3 4" key="1">
    <citation type="journal article" date="2016" name="Nat. Commun.">
        <title>Thousands of microbial genomes shed light on interconnected biogeochemical processes in an aquifer system.</title>
        <authorList>
            <person name="Anantharaman K."/>
            <person name="Brown C.T."/>
            <person name="Hug L.A."/>
            <person name="Sharon I."/>
            <person name="Castelle C.J."/>
            <person name="Probst A.J."/>
            <person name="Thomas B.C."/>
            <person name="Singh A."/>
            <person name="Wilkins M.J."/>
            <person name="Karaoz U."/>
            <person name="Brodie E.L."/>
            <person name="Williams K.H."/>
            <person name="Hubbard S.S."/>
            <person name="Banfield J.F."/>
        </authorList>
    </citation>
    <scope>NUCLEOTIDE SEQUENCE [LARGE SCALE GENOMIC DNA]</scope>
</reference>